<keyword evidence="1" id="KW-0067">ATP-binding</keyword>
<evidence type="ECO:0008006" key="8">
    <source>
        <dbReference type="Google" id="ProtNLM"/>
    </source>
</evidence>
<dbReference type="GeneID" id="89976594"/>
<dbReference type="InterPro" id="IPR057373">
    <property type="entry name" value="ZNFX1"/>
</dbReference>
<proteinExistence type="predicted"/>
<feature type="region of interest" description="Disordered" evidence="2">
    <location>
        <begin position="1162"/>
        <end position="1195"/>
    </location>
</feature>
<dbReference type="Proteomes" id="UP001358417">
    <property type="component" value="Unassembled WGS sequence"/>
</dbReference>
<name>A0AAV9N072_9EURO</name>
<feature type="compositionally biased region" description="Basic residues" evidence="2">
    <location>
        <begin position="1"/>
        <end position="14"/>
    </location>
</feature>
<dbReference type="EMBL" id="JAVRRD010000031">
    <property type="protein sequence ID" value="KAK5046288.1"/>
    <property type="molecule type" value="Genomic_DNA"/>
</dbReference>
<dbReference type="Pfam" id="PF13087">
    <property type="entry name" value="AAA_12"/>
    <property type="match status" value="1"/>
</dbReference>
<sequence length="1331" mass="150487">MASKRGSHRHKNGHRSNFVDTDQDFSANSMDNGELNSWLSERLPHSKYPSRSNINTNPNMNMNSDIEVTLSKDIRNYFKMNEDSSRSSKDSWLSLPEIPTFEELSIDETAVPANKIDGPYKTKERYLKTQYALLREDALGCLRDALLDFQKDPSMMDTQKFSIYDQVHISGFTFSRKGLAARIKFSTNRAGSKISWSTTKRLTSGSLVALVRAKDCETMTDLSGVLTAIVAARPLAGVLNQPPEIDIYFARPEDVHLDPQEEWLMIEAKQGYFEAYRHTLQALKKLHKEKFPLSENICRLDAENGLPEYIQRQPILNLGAVAKNDQKDSYSRVDVSDPIKWPPAPNTLDESQWLAFREILTQKLAIIQGPPGTGKTHISTVAIQTLLENSSSQDPPIIIAAQTNHALDQLLIHIAQFCPDYIRLGGRSTNSEVKKRALFEIRRGEVIKVVPGGIMGKSNSQHEKQTKILLGILQPLASRPGSDPFCTADQTSPQVLRELGVLNDLQTKSLEDGVTNWVSADHTVNQPLQLWLDTSLVPFEFRYRDDNFGFPEIEDEDLEFEQLREGQEDSAGVNDMEDIEMLRGAWQEIHDTHTVKPAISNDLRKAEELLATENDLWRIPRHLRGPMYQIIRSRALGVIAARFREAMQRYNELVKDILIGKWEMDYVFLKRTRIIGMTTTGLSKYRALIAALKPRTILIEEAAEVLEAPVTVACVESLEHLILVGDHQQLRGHCAVSELENEPFFLNVSLFERLVRNNMPYKTLLCQRRMDPEFRRLLSSIYPALTDHPSVLSRSVSSTSWGMGTVKSFFFNHQWSEYKDASLSTYNEEEAKFIAGFYRYLQKNGIVPARITILTFYNGQRKRILREIKNLSDVTGTYHNVKTVDSYQGEENDIVILSMVRSNPEGSIGFLANDNRVTVALSRAKFGFYLFGNATVLCRGSKSGLWTNVANMMSASPVRLLEQLPLFCQKHKRTTNVAYPEHFEELEGGCLQDCGETLQCGHICPLRCHPYSHDDIMCSEPCQVVLGCGHGCEKACCEECNCPCDAFAEIKRAALVKSMEEMKVQWQGYRKDNHGWIPPANERSSYLQVQQQGRRGWSEFANGGVLADDQRRIDSTPLSLPQHTKMVQTSPLLEQTEGGRTRFTHNYRPELVEPTVAAEQHEVKQLQASSSQKAATKLDSEDVTTLDDAHGKQSARSRYLDDLAELDGGLKSANKIEAVRHSVEKTQDPPKRRSSVKSHLDYLAELDEGLKNSMVLQTAFARMQAPDRRRASGRSHLEDLAELDETMRNVANGAAMQNGLDMMTTPSDGTTRARPMNMDELLDRYYHKPRS</sequence>
<protein>
    <recommendedName>
        <fullName evidence="8">Helicase ATP-binding domain-containing protein</fullName>
    </recommendedName>
</protein>
<evidence type="ECO:0000256" key="1">
    <source>
        <dbReference type="ARBA" id="ARBA00022806"/>
    </source>
</evidence>
<comment type="caution">
    <text evidence="6">The sequence shown here is derived from an EMBL/GenBank/DDBJ whole genome shotgun (WGS) entry which is preliminary data.</text>
</comment>
<feature type="domain" description="ZNFX1" evidence="5">
    <location>
        <begin position="157"/>
        <end position="269"/>
    </location>
</feature>
<evidence type="ECO:0000259" key="5">
    <source>
        <dbReference type="Pfam" id="PF25396"/>
    </source>
</evidence>
<keyword evidence="1" id="KW-0547">Nucleotide-binding</keyword>
<dbReference type="CDD" id="cd06008">
    <property type="entry name" value="NF-X1-zinc-finger"/>
    <property type="match status" value="1"/>
</dbReference>
<keyword evidence="1" id="KW-0347">Helicase</keyword>
<feature type="domain" description="DNA2/NAM7 helicase helicase" evidence="3">
    <location>
        <begin position="650"/>
        <end position="731"/>
    </location>
</feature>
<dbReference type="InterPro" id="IPR047187">
    <property type="entry name" value="SF1_C_Upf1"/>
</dbReference>
<dbReference type="PANTHER" id="PTHR10887:SF341">
    <property type="entry name" value="NFX1-TYPE ZINC FINGER-CONTAINING PROTEIN 1"/>
    <property type="match status" value="1"/>
</dbReference>
<gene>
    <name evidence="6" type="ORF">LTR84_008431</name>
</gene>
<evidence type="ECO:0000256" key="2">
    <source>
        <dbReference type="SAM" id="MobiDB-lite"/>
    </source>
</evidence>
<evidence type="ECO:0000259" key="3">
    <source>
        <dbReference type="Pfam" id="PF13086"/>
    </source>
</evidence>
<dbReference type="PANTHER" id="PTHR10887">
    <property type="entry name" value="DNA2/NAM7 HELICASE FAMILY"/>
    <property type="match status" value="1"/>
</dbReference>
<dbReference type="Pfam" id="PF13086">
    <property type="entry name" value="AAA_11"/>
    <property type="match status" value="2"/>
</dbReference>
<keyword evidence="1" id="KW-0378">Hydrolase</keyword>
<feature type="compositionally biased region" description="Polar residues" evidence="2">
    <location>
        <begin position="18"/>
        <end position="27"/>
    </location>
</feature>
<dbReference type="Pfam" id="PF25396">
    <property type="entry name" value="ZNFX1"/>
    <property type="match status" value="1"/>
</dbReference>
<dbReference type="Gene3D" id="3.40.50.300">
    <property type="entry name" value="P-loop containing nucleotide triphosphate hydrolases"/>
    <property type="match status" value="3"/>
</dbReference>
<dbReference type="InterPro" id="IPR041677">
    <property type="entry name" value="DNA2/NAM7_AAA_11"/>
</dbReference>
<feature type="domain" description="DNA2/NAM7 helicase-like C-terminal" evidence="4">
    <location>
        <begin position="746"/>
        <end position="934"/>
    </location>
</feature>
<feature type="domain" description="DNA2/NAM7 helicase helicase" evidence="3">
    <location>
        <begin position="348"/>
        <end position="437"/>
    </location>
</feature>
<organism evidence="6 7">
    <name type="scientific">Exophiala bonariae</name>
    <dbReference type="NCBI Taxonomy" id="1690606"/>
    <lineage>
        <taxon>Eukaryota</taxon>
        <taxon>Fungi</taxon>
        <taxon>Dikarya</taxon>
        <taxon>Ascomycota</taxon>
        <taxon>Pezizomycotina</taxon>
        <taxon>Eurotiomycetes</taxon>
        <taxon>Chaetothyriomycetidae</taxon>
        <taxon>Chaetothyriales</taxon>
        <taxon>Herpotrichiellaceae</taxon>
        <taxon>Exophiala</taxon>
    </lineage>
</organism>
<dbReference type="GO" id="GO:0031048">
    <property type="term" value="P:regulatory ncRNA-mediated heterochromatin formation"/>
    <property type="evidence" value="ECO:0007669"/>
    <property type="project" value="TreeGrafter"/>
</dbReference>
<evidence type="ECO:0000259" key="4">
    <source>
        <dbReference type="Pfam" id="PF13087"/>
    </source>
</evidence>
<dbReference type="SUPFAM" id="SSF52540">
    <property type="entry name" value="P-loop containing nucleoside triphosphate hydrolases"/>
    <property type="match status" value="1"/>
</dbReference>
<dbReference type="InterPro" id="IPR027417">
    <property type="entry name" value="P-loop_NTPase"/>
</dbReference>
<reference evidence="6 7" key="1">
    <citation type="submission" date="2023-08" db="EMBL/GenBank/DDBJ databases">
        <title>Black Yeasts Isolated from many extreme environments.</title>
        <authorList>
            <person name="Coleine C."/>
            <person name="Stajich J.E."/>
            <person name="Selbmann L."/>
        </authorList>
    </citation>
    <scope>NUCLEOTIDE SEQUENCE [LARGE SCALE GENOMIC DNA]</scope>
    <source>
        <strain evidence="6 7">CCFEE 5792</strain>
    </source>
</reference>
<dbReference type="InterPro" id="IPR041679">
    <property type="entry name" value="DNA2/NAM7-like_C"/>
</dbReference>
<dbReference type="CDD" id="cd18808">
    <property type="entry name" value="SF1_C_Upf1"/>
    <property type="match status" value="1"/>
</dbReference>
<dbReference type="InterPro" id="IPR045055">
    <property type="entry name" value="DNA2/NAM7-like"/>
</dbReference>
<accession>A0AAV9N072</accession>
<dbReference type="GO" id="GO:0031380">
    <property type="term" value="C:nuclear RNA-directed RNA polymerase complex"/>
    <property type="evidence" value="ECO:0007669"/>
    <property type="project" value="TreeGrafter"/>
</dbReference>
<evidence type="ECO:0000313" key="6">
    <source>
        <dbReference type="EMBL" id="KAK5046288.1"/>
    </source>
</evidence>
<dbReference type="GO" id="GO:0004386">
    <property type="term" value="F:helicase activity"/>
    <property type="evidence" value="ECO:0007669"/>
    <property type="project" value="InterPro"/>
</dbReference>
<feature type="region of interest" description="Disordered" evidence="2">
    <location>
        <begin position="1"/>
        <end position="27"/>
    </location>
</feature>
<dbReference type="RefSeq" id="XP_064701882.1">
    <property type="nucleotide sequence ID" value="XM_064851977.1"/>
</dbReference>
<keyword evidence="7" id="KW-1185">Reference proteome</keyword>
<evidence type="ECO:0000313" key="7">
    <source>
        <dbReference type="Proteomes" id="UP001358417"/>
    </source>
</evidence>